<evidence type="ECO:0000313" key="4">
    <source>
        <dbReference type="Proteomes" id="UP000295344"/>
    </source>
</evidence>
<evidence type="ECO:0000259" key="1">
    <source>
        <dbReference type="Pfam" id="PF00535"/>
    </source>
</evidence>
<dbReference type="InterPro" id="IPR001173">
    <property type="entry name" value="Glyco_trans_2-like"/>
</dbReference>
<dbReference type="Pfam" id="PF22181">
    <property type="entry name" value="TarS_linker"/>
    <property type="match status" value="1"/>
</dbReference>
<evidence type="ECO:0000313" key="3">
    <source>
        <dbReference type="EMBL" id="TDS74975.1"/>
    </source>
</evidence>
<dbReference type="AlphaFoldDB" id="A0A4R7FDE6"/>
<sequence>MEPLVSVIIAAYKPGDAFQRVMDSLDAQTLPQERFETIVVDDGSPDDTYERMQALAATRPNMRVKRIENSGWGSRPRNVGTDLARGEYVMFMDHDDSLFPDGLRAAVEFAKANRSDVVSPKESRTNDPWWAMQALRNGDVGNILPGGDIDLLRPMVPHKLYRREFLNEHGIRFPEGRRILWEDNYQNIAVFRHAKVVSLLASAPVYLWIASDTNNSRTYGPMSPEFWDRLDDLVAYIDATLDTEEFAAARKSALLHEHRWRLLHRLTKSTVANQDGPKLEQAYDRANRIQERYLPVEWDADLGVFDRIRATLIRARRTDLVRQQDAVATAISVRSEARDVRWDGAVLRFHVEARLMEAGKPIAFREEGGRLFRVMSPEAAEVVPQALLDVTDDIDRFDVAFALRGRHDPITWTFPADLTVRREPNGDGTVGMVVEGEASIDLATAQAGNPLQPGVWDVTAQSRWGGLSRRSAPRSSGSTGALTGSGAAIAYTTQKGALALDTAQRLRSILNEGPLLVDAALGGKGQAFSLALPKLTVVAPTTVRFELLAVAADGTEFRFPATVVGDDRGARLESAIRLEPGTYTLRALAEGQPTSVALPRRLTVRRDGRAQLHRPVTTAVKASLPARVAKRARRTALDAAKRLRARWRSRKQ</sequence>
<comment type="caution">
    <text evidence="3">The sequence shown here is derived from an EMBL/GenBank/DDBJ whole genome shotgun (WGS) entry which is preliminary data.</text>
</comment>
<dbReference type="PANTHER" id="PTHR22916:SF3">
    <property type="entry name" value="UDP-GLCNAC:BETAGAL BETA-1,3-N-ACETYLGLUCOSAMINYLTRANSFERASE-LIKE PROTEIN 1"/>
    <property type="match status" value="1"/>
</dbReference>
<name>A0A4R7FDE6_9MICO</name>
<proteinExistence type="predicted"/>
<dbReference type="SUPFAM" id="SSF53448">
    <property type="entry name" value="Nucleotide-diphospho-sugar transferases"/>
    <property type="match status" value="1"/>
</dbReference>
<dbReference type="Proteomes" id="UP000295344">
    <property type="component" value="Unassembled WGS sequence"/>
</dbReference>
<dbReference type="InterPro" id="IPR054028">
    <property type="entry name" value="TarS/TarP_linker"/>
</dbReference>
<dbReference type="CDD" id="cd00761">
    <property type="entry name" value="Glyco_tranf_GTA_type"/>
    <property type="match status" value="1"/>
</dbReference>
<organism evidence="3 4">
    <name type="scientific">Amnibacterium kyonggiense</name>
    <dbReference type="NCBI Taxonomy" id="595671"/>
    <lineage>
        <taxon>Bacteria</taxon>
        <taxon>Bacillati</taxon>
        <taxon>Actinomycetota</taxon>
        <taxon>Actinomycetes</taxon>
        <taxon>Micrococcales</taxon>
        <taxon>Microbacteriaceae</taxon>
        <taxon>Amnibacterium</taxon>
    </lineage>
</organism>
<gene>
    <name evidence="3" type="ORF">CLV52_3499</name>
</gene>
<keyword evidence="3" id="KW-0808">Transferase</keyword>
<dbReference type="Pfam" id="PF00535">
    <property type="entry name" value="Glycos_transf_2"/>
    <property type="match status" value="1"/>
</dbReference>
<dbReference type="EMBL" id="SOAM01000004">
    <property type="protein sequence ID" value="TDS74975.1"/>
    <property type="molecule type" value="Genomic_DNA"/>
</dbReference>
<dbReference type="InterPro" id="IPR029044">
    <property type="entry name" value="Nucleotide-diphossugar_trans"/>
</dbReference>
<accession>A0A4R7FDE6</accession>
<feature type="domain" description="TarS/TarP linker" evidence="2">
    <location>
        <begin position="225"/>
        <end position="322"/>
    </location>
</feature>
<keyword evidence="4" id="KW-1185">Reference proteome</keyword>
<evidence type="ECO:0000259" key="2">
    <source>
        <dbReference type="Pfam" id="PF22181"/>
    </source>
</evidence>
<dbReference type="RefSeq" id="WP_133767632.1">
    <property type="nucleotide sequence ID" value="NZ_BAAARP010000001.1"/>
</dbReference>
<protein>
    <submittedName>
        <fullName evidence="3">Glycosyl transferase family 2</fullName>
    </submittedName>
</protein>
<dbReference type="PANTHER" id="PTHR22916">
    <property type="entry name" value="GLYCOSYLTRANSFERASE"/>
    <property type="match status" value="1"/>
</dbReference>
<dbReference type="GO" id="GO:0016758">
    <property type="term" value="F:hexosyltransferase activity"/>
    <property type="evidence" value="ECO:0007669"/>
    <property type="project" value="UniProtKB-ARBA"/>
</dbReference>
<reference evidence="3 4" key="1">
    <citation type="submission" date="2019-03" db="EMBL/GenBank/DDBJ databases">
        <title>Genomic Encyclopedia of Archaeal and Bacterial Type Strains, Phase II (KMG-II): from individual species to whole genera.</title>
        <authorList>
            <person name="Goeker M."/>
        </authorList>
    </citation>
    <scope>NUCLEOTIDE SEQUENCE [LARGE SCALE GENOMIC DNA]</scope>
    <source>
        <strain evidence="3 4">DSM 24782</strain>
    </source>
</reference>
<feature type="domain" description="Glycosyltransferase 2-like" evidence="1">
    <location>
        <begin position="6"/>
        <end position="135"/>
    </location>
</feature>
<dbReference type="OrthoDB" id="3171021at2"/>
<dbReference type="Gene3D" id="3.90.550.10">
    <property type="entry name" value="Spore Coat Polysaccharide Biosynthesis Protein SpsA, Chain A"/>
    <property type="match status" value="1"/>
</dbReference>